<evidence type="ECO:0000256" key="1">
    <source>
        <dbReference type="SAM" id="MobiDB-lite"/>
    </source>
</evidence>
<proteinExistence type="predicted"/>
<dbReference type="HOGENOM" id="CLU_987526_0_0_1"/>
<reference evidence="2 3" key="1">
    <citation type="submission" date="2014-04" db="EMBL/GenBank/DDBJ databases">
        <authorList>
            <consortium name="DOE Joint Genome Institute"/>
            <person name="Kuo A."/>
            <person name="Zuccaro A."/>
            <person name="Kohler A."/>
            <person name="Nagy L.G."/>
            <person name="Floudas D."/>
            <person name="Copeland A."/>
            <person name="Barry K.W."/>
            <person name="Cichocki N."/>
            <person name="Veneault-Fourrey C."/>
            <person name="LaButti K."/>
            <person name="Lindquist E.A."/>
            <person name="Lipzen A."/>
            <person name="Lundell T."/>
            <person name="Morin E."/>
            <person name="Murat C."/>
            <person name="Sun H."/>
            <person name="Tunlid A."/>
            <person name="Henrissat B."/>
            <person name="Grigoriev I.V."/>
            <person name="Hibbett D.S."/>
            <person name="Martin F."/>
            <person name="Nordberg H.P."/>
            <person name="Cantor M.N."/>
            <person name="Hua S.X."/>
        </authorList>
    </citation>
    <scope>NUCLEOTIDE SEQUENCE [LARGE SCALE GENOMIC DNA]</scope>
    <source>
        <strain evidence="2 3">MAFF 305830</strain>
    </source>
</reference>
<feature type="region of interest" description="Disordered" evidence="1">
    <location>
        <begin position="42"/>
        <end position="130"/>
    </location>
</feature>
<name>A0A0C3B471_SERVB</name>
<dbReference type="EMBL" id="KN824302">
    <property type="protein sequence ID" value="KIM26994.1"/>
    <property type="molecule type" value="Genomic_DNA"/>
</dbReference>
<feature type="compositionally biased region" description="Basic and acidic residues" evidence="1">
    <location>
        <begin position="154"/>
        <end position="173"/>
    </location>
</feature>
<dbReference type="Proteomes" id="UP000054097">
    <property type="component" value="Unassembled WGS sequence"/>
</dbReference>
<keyword evidence="3" id="KW-1185">Reference proteome</keyword>
<feature type="region of interest" description="Disordered" evidence="1">
    <location>
        <begin position="152"/>
        <end position="178"/>
    </location>
</feature>
<organism evidence="2 3">
    <name type="scientific">Serendipita vermifera MAFF 305830</name>
    <dbReference type="NCBI Taxonomy" id="933852"/>
    <lineage>
        <taxon>Eukaryota</taxon>
        <taxon>Fungi</taxon>
        <taxon>Dikarya</taxon>
        <taxon>Basidiomycota</taxon>
        <taxon>Agaricomycotina</taxon>
        <taxon>Agaricomycetes</taxon>
        <taxon>Sebacinales</taxon>
        <taxon>Serendipitaceae</taxon>
        <taxon>Serendipita</taxon>
    </lineage>
</organism>
<gene>
    <name evidence="2" type="ORF">M408DRAFT_330348</name>
</gene>
<sequence>MDLVRKRSASQADLGVPFRKRVRRTNDPLSLLVRVAELTNSSSTAISKPRAIPTQISDEREDTPDIDFPERFPAAAATATLKPANRNGCSIREGEKEEDEETSGSETEASMTPKSASPKRETHANNSRRLVIKLVLPPKKSRTGVTQIRRNPVRKGDSRHRATPLEKQHKLEQKTGQIKESSNVESLYEFLRDFLSPLQEQYRGSPVHQAGYMSDGEDPEAFSQCPSWLGFPPPEYGLSPKLGLDLWSDPLSELGPEPLLSRPFDPCEPSCEDIRLLLPLWT</sequence>
<accession>A0A0C3B471</accession>
<evidence type="ECO:0000313" key="3">
    <source>
        <dbReference type="Proteomes" id="UP000054097"/>
    </source>
</evidence>
<reference evidence="3" key="2">
    <citation type="submission" date="2015-01" db="EMBL/GenBank/DDBJ databases">
        <title>Evolutionary Origins and Diversification of the Mycorrhizal Mutualists.</title>
        <authorList>
            <consortium name="DOE Joint Genome Institute"/>
            <consortium name="Mycorrhizal Genomics Consortium"/>
            <person name="Kohler A."/>
            <person name="Kuo A."/>
            <person name="Nagy L.G."/>
            <person name="Floudas D."/>
            <person name="Copeland A."/>
            <person name="Barry K.W."/>
            <person name="Cichocki N."/>
            <person name="Veneault-Fourrey C."/>
            <person name="LaButti K."/>
            <person name="Lindquist E.A."/>
            <person name="Lipzen A."/>
            <person name="Lundell T."/>
            <person name="Morin E."/>
            <person name="Murat C."/>
            <person name="Riley R."/>
            <person name="Ohm R."/>
            <person name="Sun H."/>
            <person name="Tunlid A."/>
            <person name="Henrissat B."/>
            <person name="Grigoriev I.V."/>
            <person name="Hibbett D.S."/>
            <person name="Martin F."/>
        </authorList>
    </citation>
    <scope>NUCLEOTIDE SEQUENCE [LARGE SCALE GENOMIC DNA]</scope>
    <source>
        <strain evidence="3">MAFF 305830</strain>
    </source>
</reference>
<protein>
    <submittedName>
        <fullName evidence="2">Uncharacterized protein</fullName>
    </submittedName>
</protein>
<dbReference type="AlphaFoldDB" id="A0A0C3B471"/>
<evidence type="ECO:0000313" key="2">
    <source>
        <dbReference type="EMBL" id="KIM26994.1"/>
    </source>
</evidence>